<dbReference type="PANTHER" id="PTHR36343">
    <property type="entry name" value="EXPRESSED PROTEIN"/>
    <property type="match status" value="1"/>
</dbReference>
<dbReference type="PANTHER" id="PTHR36343:SF1">
    <property type="entry name" value="EXPRESSED PROTEIN"/>
    <property type="match status" value="1"/>
</dbReference>
<dbReference type="eggNOG" id="ENOG502S6YD">
    <property type="taxonomic scope" value="Eukaryota"/>
</dbReference>
<dbReference type="Proteomes" id="UP000008141">
    <property type="component" value="Unassembled WGS sequence"/>
</dbReference>
<dbReference type="InParanoid" id="E1ZCQ4"/>
<evidence type="ECO:0000313" key="4">
    <source>
        <dbReference type="Proteomes" id="UP000008141"/>
    </source>
</evidence>
<evidence type="ECO:0000313" key="3">
    <source>
        <dbReference type="EMBL" id="EFN56280.1"/>
    </source>
</evidence>
<dbReference type="OrthoDB" id="7333885at2759"/>
<feature type="region of interest" description="Disordered" evidence="1">
    <location>
        <begin position="22"/>
        <end position="55"/>
    </location>
</feature>
<organism evidence="4">
    <name type="scientific">Chlorella variabilis</name>
    <name type="common">Green alga</name>
    <dbReference type="NCBI Taxonomy" id="554065"/>
    <lineage>
        <taxon>Eukaryota</taxon>
        <taxon>Viridiplantae</taxon>
        <taxon>Chlorophyta</taxon>
        <taxon>core chlorophytes</taxon>
        <taxon>Trebouxiophyceae</taxon>
        <taxon>Chlorellales</taxon>
        <taxon>Chlorellaceae</taxon>
        <taxon>Chlorella clade</taxon>
        <taxon>Chlorella</taxon>
    </lineage>
</organism>
<dbReference type="GeneID" id="17355541"/>
<dbReference type="KEGG" id="cvr:CHLNCDRAFT_145155"/>
<gene>
    <name evidence="3" type="ORF">CHLNCDRAFT_145155</name>
</gene>
<keyword evidence="2" id="KW-0472">Membrane</keyword>
<evidence type="ECO:0000256" key="2">
    <source>
        <dbReference type="SAM" id="Phobius"/>
    </source>
</evidence>
<dbReference type="STRING" id="554065.E1ZCQ4"/>
<dbReference type="AlphaFoldDB" id="E1ZCQ4"/>
<dbReference type="FunCoup" id="E1ZCQ4">
    <property type="interactions" value="604"/>
</dbReference>
<dbReference type="GO" id="GO:0009507">
    <property type="term" value="C:chloroplast"/>
    <property type="evidence" value="ECO:0007669"/>
    <property type="project" value="TreeGrafter"/>
</dbReference>
<feature type="transmembrane region" description="Helical" evidence="2">
    <location>
        <begin position="63"/>
        <end position="84"/>
    </location>
</feature>
<reference evidence="3 4" key="1">
    <citation type="journal article" date="2010" name="Plant Cell">
        <title>The Chlorella variabilis NC64A genome reveals adaptation to photosymbiosis, coevolution with viruses, and cryptic sex.</title>
        <authorList>
            <person name="Blanc G."/>
            <person name="Duncan G."/>
            <person name="Agarkova I."/>
            <person name="Borodovsky M."/>
            <person name="Gurnon J."/>
            <person name="Kuo A."/>
            <person name="Lindquist E."/>
            <person name="Lucas S."/>
            <person name="Pangilinan J."/>
            <person name="Polle J."/>
            <person name="Salamov A."/>
            <person name="Terry A."/>
            <person name="Yamada T."/>
            <person name="Dunigan D.D."/>
            <person name="Grigoriev I.V."/>
            <person name="Claverie J.M."/>
            <person name="Van Etten J.L."/>
        </authorList>
    </citation>
    <scope>NUCLEOTIDE SEQUENCE [LARGE SCALE GENOMIC DNA]</scope>
    <source>
        <strain evidence="3 4">NC64A</strain>
    </source>
</reference>
<dbReference type="RefSeq" id="XP_005848382.1">
    <property type="nucleotide sequence ID" value="XM_005848320.1"/>
</dbReference>
<keyword evidence="2" id="KW-1133">Transmembrane helix</keyword>
<keyword evidence="2" id="KW-0812">Transmembrane</keyword>
<accession>E1ZCQ4</accession>
<protein>
    <submittedName>
        <fullName evidence="3">Uncharacterized protein</fullName>
    </submittedName>
</protein>
<proteinExistence type="predicted"/>
<sequence length="90" mass="9791">MAPKADCLTLVQRQLVAARALGDSSNKPARGGSLRREDEPEEYWTSQSERDGKSPFQDPLAQIGLLAIFFPFIFLAVGIAVGWVDLSGGR</sequence>
<name>E1ZCQ4_CHLVA</name>
<keyword evidence="4" id="KW-1185">Reference proteome</keyword>
<dbReference type="EMBL" id="GL433842">
    <property type="protein sequence ID" value="EFN56280.1"/>
    <property type="molecule type" value="Genomic_DNA"/>
</dbReference>
<dbReference type="OMA" id="ATMQTTR"/>
<evidence type="ECO:0000256" key="1">
    <source>
        <dbReference type="SAM" id="MobiDB-lite"/>
    </source>
</evidence>